<evidence type="ECO:0000313" key="3">
    <source>
        <dbReference type="Proteomes" id="UP000199504"/>
    </source>
</evidence>
<dbReference type="STRING" id="262898.GA0070564_102593"/>
<proteinExistence type="predicted"/>
<accession>A0A1C4WYD7</accession>
<name>A0A1C4WYD7_9ACTN</name>
<feature type="chain" id="PRO_5008707382" evidence="1">
    <location>
        <begin position="24"/>
        <end position="342"/>
    </location>
</feature>
<keyword evidence="1" id="KW-0732">Signal</keyword>
<gene>
    <name evidence="2" type="ORF">GA0070564_102593</name>
</gene>
<keyword evidence="3" id="KW-1185">Reference proteome</keyword>
<dbReference type="EMBL" id="FMCX01000002">
    <property type="protein sequence ID" value="SCF01235.1"/>
    <property type="molecule type" value="Genomic_DNA"/>
</dbReference>
<evidence type="ECO:0000313" key="2">
    <source>
        <dbReference type="EMBL" id="SCF01235.1"/>
    </source>
</evidence>
<organism evidence="2 3">
    <name type="scientific">Micromonospora mirobrigensis</name>
    <dbReference type="NCBI Taxonomy" id="262898"/>
    <lineage>
        <taxon>Bacteria</taxon>
        <taxon>Bacillati</taxon>
        <taxon>Actinomycetota</taxon>
        <taxon>Actinomycetes</taxon>
        <taxon>Micromonosporales</taxon>
        <taxon>Micromonosporaceae</taxon>
        <taxon>Micromonospora</taxon>
    </lineage>
</organism>
<evidence type="ECO:0000256" key="1">
    <source>
        <dbReference type="SAM" id="SignalP"/>
    </source>
</evidence>
<dbReference type="RefSeq" id="WP_218104905.1">
    <property type="nucleotide sequence ID" value="NZ_FMCX01000002.1"/>
</dbReference>
<protein>
    <submittedName>
        <fullName evidence="2">Uncharacterized protein</fullName>
    </submittedName>
</protein>
<dbReference type="AlphaFoldDB" id="A0A1C4WYD7"/>
<dbReference type="Proteomes" id="UP000199504">
    <property type="component" value="Unassembled WGS sequence"/>
</dbReference>
<feature type="signal peptide" evidence="1">
    <location>
        <begin position="1"/>
        <end position="23"/>
    </location>
</feature>
<reference evidence="3" key="1">
    <citation type="submission" date="2016-06" db="EMBL/GenBank/DDBJ databases">
        <authorList>
            <person name="Varghese N."/>
            <person name="Submissions Spin"/>
        </authorList>
    </citation>
    <scope>NUCLEOTIDE SEQUENCE [LARGE SCALE GENOMIC DNA]</scope>
    <source>
        <strain evidence="3">DSM 44830</strain>
    </source>
</reference>
<sequence length="342" mass="36319">MRRFLTAVAAVLLVAAPAQVARADSGSVTRVTLSSANNFYPNTEERLLSRMVTLAAGESRHVRGRLEATSSVTQVVAMNDTLKCVDSTGAVVGVTSTSSRNHEGSDTSYYAVPGHLPIYADLLFTAPSAGTYTCGLYAYTASSSLDNYYLTAVATDTWLEVSNSNQVGARWWQNPACNSTGTSSTCTYVGAGTSSAWVFYNDGTPVYKWTAATTATSVQALATLELTTCYTGTSSCTSGIAGYEKPRGTDAVVDVRLEFIQLDTTAHTCRTTSTTTSRKTIRDDAHHYVASLGLSSIPIDAGCGTRTFIMRIYVDHVSGNPVKIDGVQSSTSLTNGIAMNIF</sequence>